<reference evidence="3" key="1">
    <citation type="journal article" date="2014" name="Int. J. Syst. Evol. Microbiol.">
        <title>Complete genome sequence of Corynebacterium casei LMG S-19264T (=DSM 44701T), isolated from a smear-ripened cheese.</title>
        <authorList>
            <consortium name="US DOE Joint Genome Institute (JGI-PGF)"/>
            <person name="Walter F."/>
            <person name="Albersmeier A."/>
            <person name="Kalinowski J."/>
            <person name="Ruckert C."/>
        </authorList>
    </citation>
    <scope>NUCLEOTIDE SEQUENCE</scope>
    <source>
        <strain evidence="3">JCM 19018</strain>
    </source>
</reference>
<dbReference type="Pfam" id="PF07705">
    <property type="entry name" value="CARDB"/>
    <property type="match status" value="1"/>
</dbReference>
<keyword evidence="1" id="KW-1133">Transmembrane helix</keyword>
<reference evidence="3" key="2">
    <citation type="submission" date="2020-09" db="EMBL/GenBank/DDBJ databases">
        <authorList>
            <person name="Sun Q."/>
            <person name="Ohkuma M."/>
        </authorList>
    </citation>
    <scope>NUCLEOTIDE SEQUENCE</scope>
    <source>
        <strain evidence="3">JCM 19018</strain>
    </source>
</reference>
<name>A0A830EUZ4_9EURY</name>
<dbReference type="InterPro" id="IPR013783">
    <property type="entry name" value="Ig-like_fold"/>
</dbReference>
<protein>
    <recommendedName>
        <fullName evidence="2">CARDB domain-containing protein</fullName>
    </recommendedName>
</protein>
<dbReference type="Proteomes" id="UP000614221">
    <property type="component" value="Unassembled WGS sequence"/>
</dbReference>
<dbReference type="InterPro" id="IPR011635">
    <property type="entry name" value="CARDB"/>
</dbReference>
<keyword evidence="1" id="KW-0812">Transmembrane</keyword>
<sequence length="645" mass="70432">MVVAADVGENPMTEQTLAAGQTSADGDRNIQLTQELRLTPEKPGEFNTKHTYQLPDGVAKLSLTPPREATVISRNGFIARDGSYVWDGSTSTPTLTYRMPANRTTDRNDPIAAPGDYVYVDTGEWAIVSRPRTAHNWGWRTGTVGFEQTATVRGDGQASDAIAFLGPHKTYTHTANGQTFELLVPDAATLQEDRSAIFDSLSTASDRLRVGDRDEDVFMIVAPTTQVKWGARGLQTGQADLWVRDNERLATPGNTWIHEYVHTRQGYQTAENTRWFTEGSAVYYAALMTLEQERISYDAFRNRLALGTSRLFNGVRLTDRSTMKNNADYYVGALVAAELDRQSRLATNQESSLQTTFSLLNAHGSAVDATQFEAFLRQSTTDDVAGFANRFTRTTERPTMWSETDHDTAFGPTPARFGYVLAPADTYRVSGPYRNRTLGKSESITLVPGETLIFNATVSNAGGKAGNYDAVFRLNSDVEDRQQGQLGPGEQATVSFEQQFDEPGEYTIAVGDETVPVTVREPATASVTAFSVNRTTIETGQSIALMVSISNDQSVPATLSVPITRDGNAVISNVVRLDTGERQSVTAVQRLDRPGKYVFGLGESSTSTVVVTVEQSPSLTTPTIAVGLIALLAFVGGVLYRRYRP</sequence>
<keyword evidence="1" id="KW-0472">Membrane</keyword>
<dbReference type="Gene3D" id="2.60.40.10">
    <property type="entry name" value="Immunoglobulins"/>
    <property type="match status" value="1"/>
</dbReference>
<proteinExistence type="predicted"/>
<organism evidence="3 4">
    <name type="scientific">Haloarcula sebkhae</name>
    <dbReference type="NCBI Taxonomy" id="932660"/>
    <lineage>
        <taxon>Archaea</taxon>
        <taxon>Methanobacteriati</taxon>
        <taxon>Methanobacteriota</taxon>
        <taxon>Stenosarchaea group</taxon>
        <taxon>Halobacteria</taxon>
        <taxon>Halobacteriales</taxon>
        <taxon>Haloarculaceae</taxon>
        <taxon>Haloarcula</taxon>
    </lineage>
</organism>
<evidence type="ECO:0000313" key="4">
    <source>
        <dbReference type="Proteomes" id="UP000614221"/>
    </source>
</evidence>
<comment type="caution">
    <text evidence="3">The sequence shown here is derived from an EMBL/GenBank/DDBJ whole genome shotgun (WGS) entry which is preliminary data.</text>
</comment>
<evidence type="ECO:0000259" key="2">
    <source>
        <dbReference type="Pfam" id="PF07705"/>
    </source>
</evidence>
<evidence type="ECO:0000256" key="1">
    <source>
        <dbReference type="SAM" id="Phobius"/>
    </source>
</evidence>
<evidence type="ECO:0000313" key="3">
    <source>
        <dbReference type="EMBL" id="GGK78571.1"/>
    </source>
</evidence>
<gene>
    <name evidence="3" type="ORF">GCM10009067_33660</name>
</gene>
<dbReference type="EMBL" id="BMPD01000007">
    <property type="protein sequence ID" value="GGK78571.1"/>
    <property type="molecule type" value="Genomic_DNA"/>
</dbReference>
<accession>A0A830EUZ4</accession>
<feature type="domain" description="CARDB" evidence="2">
    <location>
        <begin position="444"/>
        <end position="510"/>
    </location>
</feature>
<dbReference type="AlphaFoldDB" id="A0A830EUZ4"/>
<feature type="transmembrane region" description="Helical" evidence="1">
    <location>
        <begin position="619"/>
        <end position="640"/>
    </location>
</feature>